<evidence type="ECO:0000313" key="4">
    <source>
        <dbReference type="EMBL" id="KPM47166.1"/>
    </source>
</evidence>
<evidence type="ECO:0000256" key="2">
    <source>
        <dbReference type="SAM" id="SignalP"/>
    </source>
</evidence>
<dbReference type="Gene3D" id="3.40.30.10">
    <property type="entry name" value="Glutaredoxin"/>
    <property type="match status" value="1"/>
</dbReference>
<feature type="domain" description="Thioredoxin" evidence="3">
    <location>
        <begin position="6"/>
        <end position="136"/>
    </location>
</feature>
<dbReference type="InterPro" id="IPR013766">
    <property type="entry name" value="Thioredoxin_domain"/>
</dbReference>
<evidence type="ECO:0000313" key="5">
    <source>
        <dbReference type="Proteomes" id="UP000050454"/>
    </source>
</evidence>
<dbReference type="GO" id="GO:0045454">
    <property type="term" value="P:cell redox homeostasis"/>
    <property type="evidence" value="ECO:0007669"/>
    <property type="project" value="TreeGrafter"/>
</dbReference>
<protein>
    <recommendedName>
        <fullName evidence="3">Thioredoxin domain-containing protein</fullName>
    </recommendedName>
</protein>
<dbReference type="Pfam" id="PF00085">
    <property type="entry name" value="Thioredoxin"/>
    <property type="match status" value="1"/>
</dbReference>
<gene>
    <name evidence="4" type="ORF">AFM12_15235</name>
</gene>
<dbReference type="GO" id="GO:0015035">
    <property type="term" value="F:protein-disulfide reductase activity"/>
    <property type="evidence" value="ECO:0007669"/>
    <property type="project" value="TreeGrafter"/>
</dbReference>
<dbReference type="SUPFAM" id="SSF52833">
    <property type="entry name" value="Thioredoxin-like"/>
    <property type="match status" value="1"/>
</dbReference>
<dbReference type="PROSITE" id="PS00194">
    <property type="entry name" value="THIOREDOXIN_1"/>
    <property type="match status" value="1"/>
</dbReference>
<dbReference type="PROSITE" id="PS51352">
    <property type="entry name" value="THIOREDOXIN_2"/>
    <property type="match status" value="1"/>
</dbReference>
<feature type="signal peptide" evidence="2">
    <location>
        <begin position="1"/>
        <end position="18"/>
    </location>
</feature>
<proteinExistence type="predicted"/>
<dbReference type="InterPro" id="IPR017937">
    <property type="entry name" value="Thioredoxin_CS"/>
</dbReference>
<evidence type="ECO:0000256" key="1">
    <source>
        <dbReference type="ARBA" id="ARBA00023284"/>
    </source>
</evidence>
<keyword evidence="1" id="KW-0676">Redox-active center</keyword>
<feature type="chain" id="PRO_5006136526" description="Thioredoxin domain-containing protein" evidence="2">
    <location>
        <begin position="19"/>
        <end position="439"/>
    </location>
</feature>
<reference evidence="4 5" key="1">
    <citation type="submission" date="2015-07" db="EMBL/GenBank/DDBJ databases">
        <title>The draft genome sequence of Leadbetterella sp. JN14-9.</title>
        <authorList>
            <person name="Liu Y."/>
            <person name="Du J."/>
            <person name="Shao Z."/>
        </authorList>
    </citation>
    <scope>NUCLEOTIDE SEQUENCE [LARGE SCALE GENOMIC DNA]</scope>
    <source>
        <strain evidence="4 5">JN14-9</strain>
    </source>
</reference>
<comment type="caution">
    <text evidence="4">The sequence shown here is derived from an EMBL/GenBank/DDBJ whole genome shotgun (WGS) entry which is preliminary data.</text>
</comment>
<accession>A0A0P7C1F9</accession>
<dbReference type="InterPro" id="IPR036249">
    <property type="entry name" value="Thioredoxin-like_sf"/>
</dbReference>
<dbReference type="Proteomes" id="UP000050454">
    <property type="component" value="Unassembled WGS sequence"/>
</dbReference>
<sequence length="439" mass="50290">MIRVLAIASFFICGFAQAQTIDFAYSSIKEAVEYGLGEKLIFVDFYASWCGPCKVMETTVFSDSAVARFFNQKFINVKVLTDEPSGKSEAVEYGVREFPTYVFLNRDGEVVHKTIGFHQKNVFLREARKAIHESKSFVSLKELEEQYESGDQQQNAFAEYLKRKSEKDGPQPNLLDKYLQRVPENELMTQKVLELIAENIVSVHSDGFEILANALHRFRGLTDTQQKAILSGISAAKRHTFQKAVETRDDELFNTLINAVHLTAYSREGAISEERQFRYDYAKLTQNFKHFSVIAREEAENILRMSDEDFNIKNEETLENFKNTAELRGIAASSGQYQIMLESLQNSAKKSAAFQLNEFAWGYHQMTEDVSQLNHAIRWSAYSIKLYETPANWETYAFLLKKVGRKRDARKAMNQAIKLAKNQGVDPGTLKEAYQKIKK</sequence>
<dbReference type="STRING" id="1605367.AFM12_15235"/>
<dbReference type="EMBL" id="LGTQ01000012">
    <property type="protein sequence ID" value="KPM47166.1"/>
    <property type="molecule type" value="Genomic_DNA"/>
</dbReference>
<dbReference type="PANTHER" id="PTHR32234:SF0">
    <property type="entry name" value="THIOL:DISULFIDE INTERCHANGE PROTEIN DSBD"/>
    <property type="match status" value="1"/>
</dbReference>
<evidence type="ECO:0000259" key="3">
    <source>
        <dbReference type="PROSITE" id="PS51352"/>
    </source>
</evidence>
<dbReference type="PANTHER" id="PTHR32234">
    <property type="entry name" value="THIOL:DISULFIDE INTERCHANGE PROTEIN DSBD"/>
    <property type="match status" value="1"/>
</dbReference>
<dbReference type="AlphaFoldDB" id="A0A0P7C1F9"/>
<organism evidence="4 5">
    <name type="scientific">Jiulongibacter sediminis</name>
    <dbReference type="NCBI Taxonomy" id="1605367"/>
    <lineage>
        <taxon>Bacteria</taxon>
        <taxon>Pseudomonadati</taxon>
        <taxon>Bacteroidota</taxon>
        <taxon>Cytophagia</taxon>
        <taxon>Cytophagales</taxon>
        <taxon>Leadbetterellaceae</taxon>
        <taxon>Jiulongibacter</taxon>
    </lineage>
</organism>
<keyword evidence="5" id="KW-1185">Reference proteome</keyword>
<keyword evidence="2" id="KW-0732">Signal</keyword>
<name>A0A0P7C1F9_9BACT</name>